<comment type="subcellular location">
    <subcellularLocation>
        <location evidence="1">Membrane</location>
        <topology evidence="1">Multi-pass membrane protein</topology>
    </subcellularLocation>
</comment>
<dbReference type="RefSeq" id="WP_187731097.1">
    <property type="nucleotide sequence ID" value="NZ_BMFN01000001.1"/>
</dbReference>
<name>A0A7H0GR64_9BACT</name>
<keyword evidence="5 7" id="KW-0472">Membrane</keyword>
<dbReference type="PANTHER" id="PTHR21016:SF7">
    <property type="entry name" value="TM2 DOMAIN-CONTAINING PROTEIN 3"/>
    <property type="match status" value="1"/>
</dbReference>
<dbReference type="PANTHER" id="PTHR21016">
    <property type="entry name" value="BETA-AMYLOID BINDING PROTEIN-RELATED"/>
    <property type="match status" value="1"/>
</dbReference>
<feature type="signal peptide" evidence="8">
    <location>
        <begin position="1"/>
        <end position="22"/>
    </location>
</feature>
<dbReference type="GO" id="GO:0016020">
    <property type="term" value="C:membrane"/>
    <property type="evidence" value="ECO:0007669"/>
    <property type="project" value="UniProtKB-SubCell"/>
</dbReference>
<dbReference type="KEGG" id="hqi:H9L05_11325"/>
<evidence type="ECO:0000256" key="3">
    <source>
        <dbReference type="ARBA" id="ARBA00022729"/>
    </source>
</evidence>
<keyword evidence="11" id="KW-1185">Reference proteome</keyword>
<evidence type="ECO:0000256" key="4">
    <source>
        <dbReference type="ARBA" id="ARBA00022989"/>
    </source>
</evidence>
<dbReference type="Proteomes" id="UP000516093">
    <property type="component" value="Chromosome"/>
</dbReference>
<evidence type="ECO:0000256" key="8">
    <source>
        <dbReference type="SAM" id="SignalP"/>
    </source>
</evidence>
<feature type="domain" description="TM2" evidence="9">
    <location>
        <begin position="127"/>
        <end position="175"/>
    </location>
</feature>
<keyword evidence="6" id="KW-0325">Glycoprotein</keyword>
<keyword evidence="3 8" id="KW-0732">Signal</keyword>
<feature type="transmembrane region" description="Helical" evidence="7">
    <location>
        <begin position="149"/>
        <end position="175"/>
    </location>
</feature>
<keyword evidence="4 7" id="KW-1133">Transmembrane helix</keyword>
<organism evidence="10 11">
    <name type="scientific">Hymenobacter qilianensis</name>
    <dbReference type="NCBI Taxonomy" id="1385715"/>
    <lineage>
        <taxon>Bacteria</taxon>
        <taxon>Pseudomonadati</taxon>
        <taxon>Bacteroidota</taxon>
        <taxon>Cytophagia</taxon>
        <taxon>Cytophagales</taxon>
        <taxon>Hymenobacteraceae</taxon>
        <taxon>Hymenobacter</taxon>
    </lineage>
</organism>
<sequence length="195" mass="20511">MKKVYYYITLALVTSASLSSCSQSNYAFKPSASPYHSSTQLAEKAATSEVNSVVEADITASSDAVTPGQVSNSTKTAAKALVAATTSATTKTEVAHNTVKVEAQNKVEQQAVKGTSTEIKKAVAAEGKSQTTAALLSFFLGGLGVDRFYLGYTGLGILKLLTFGGFGIWAIIDFVRILTGSLKPKDGEYAQKFDS</sequence>
<evidence type="ECO:0000256" key="2">
    <source>
        <dbReference type="ARBA" id="ARBA00022692"/>
    </source>
</evidence>
<evidence type="ECO:0000256" key="7">
    <source>
        <dbReference type="SAM" id="Phobius"/>
    </source>
</evidence>
<dbReference type="InterPro" id="IPR050932">
    <property type="entry name" value="TM2D1-3-like"/>
</dbReference>
<evidence type="ECO:0000313" key="10">
    <source>
        <dbReference type="EMBL" id="QNP50780.1"/>
    </source>
</evidence>
<protein>
    <submittedName>
        <fullName evidence="10">TM2 domain-containing protein</fullName>
    </submittedName>
</protein>
<evidence type="ECO:0000259" key="9">
    <source>
        <dbReference type="Pfam" id="PF05154"/>
    </source>
</evidence>
<evidence type="ECO:0000313" key="11">
    <source>
        <dbReference type="Proteomes" id="UP000516093"/>
    </source>
</evidence>
<dbReference type="PROSITE" id="PS51257">
    <property type="entry name" value="PROKAR_LIPOPROTEIN"/>
    <property type="match status" value="1"/>
</dbReference>
<evidence type="ECO:0000256" key="6">
    <source>
        <dbReference type="ARBA" id="ARBA00023180"/>
    </source>
</evidence>
<reference evidence="10 11" key="1">
    <citation type="submission" date="2020-08" db="EMBL/GenBank/DDBJ databases">
        <title>Genome sequence of Hymenobacter qilianensis JCM 19763T.</title>
        <authorList>
            <person name="Hyun D.-W."/>
            <person name="Bae J.-W."/>
        </authorList>
    </citation>
    <scope>NUCLEOTIDE SEQUENCE [LARGE SCALE GENOMIC DNA]</scope>
    <source>
        <strain evidence="10 11">JCM 19763</strain>
    </source>
</reference>
<dbReference type="InterPro" id="IPR007829">
    <property type="entry name" value="TM2"/>
</dbReference>
<dbReference type="EMBL" id="CP060784">
    <property type="protein sequence ID" value="QNP50780.1"/>
    <property type="molecule type" value="Genomic_DNA"/>
</dbReference>
<proteinExistence type="predicted"/>
<evidence type="ECO:0000256" key="5">
    <source>
        <dbReference type="ARBA" id="ARBA00023136"/>
    </source>
</evidence>
<dbReference type="Pfam" id="PF05154">
    <property type="entry name" value="TM2"/>
    <property type="match status" value="1"/>
</dbReference>
<accession>A0A7H0GR64</accession>
<evidence type="ECO:0000256" key="1">
    <source>
        <dbReference type="ARBA" id="ARBA00004141"/>
    </source>
</evidence>
<feature type="chain" id="PRO_5028954136" evidence="8">
    <location>
        <begin position="23"/>
        <end position="195"/>
    </location>
</feature>
<dbReference type="AlphaFoldDB" id="A0A7H0GR64"/>
<keyword evidence="2 7" id="KW-0812">Transmembrane</keyword>
<gene>
    <name evidence="10" type="ORF">H9L05_11325</name>
</gene>